<organism evidence="1 2">
    <name type="scientific">Lecanicillium saksenae</name>
    <dbReference type="NCBI Taxonomy" id="468837"/>
    <lineage>
        <taxon>Eukaryota</taxon>
        <taxon>Fungi</taxon>
        <taxon>Dikarya</taxon>
        <taxon>Ascomycota</taxon>
        <taxon>Pezizomycotina</taxon>
        <taxon>Sordariomycetes</taxon>
        <taxon>Hypocreomycetidae</taxon>
        <taxon>Hypocreales</taxon>
        <taxon>Cordycipitaceae</taxon>
        <taxon>Lecanicillium</taxon>
    </lineage>
</organism>
<reference evidence="1" key="1">
    <citation type="submission" date="2022-07" db="EMBL/GenBank/DDBJ databases">
        <title>Genome Sequence of Lecanicillium saksenae.</title>
        <authorList>
            <person name="Buettner E."/>
        </authorList>
    </citation>
    <scope>NUCLEOTIDE SEQUENCE</scope>
    <source>
        <strain evidence="1">VT-O1</strain>
    </source>
</reference>
<dbReference type="EMBL" id="JANAKD010000471">
    <property type="protein sequence ID" value="KAJ3493594.1"/>
    <property type="molecule type" value="Genomic_DNA"/>
</dbReference>
<evidence type="ECO:0000313" key="1">
    <source>
        <dbReference type="EMBL" id="KAJ3493594.1"/>
    </source>
</evidence>
<accession>A0ACC1QWK0</accession>
<evidence type="ECO:0000313" key="2">
    <source>
        <dbReference type="Proteomes" id="UP001148737"/>
    </source>
</evidence>
<protein>
    <submittedName>
        <fullName evidence="1">Uncharacterized protein</fullName>
    </submittedName>
</protein>
<keyword evidence="2" id="KW-1185">Reference proteome</keyword>
<name>A0ACC1QWK0_9HYPO</name>
<sequence>MSTSRSNAFRSRPQKRDHGPALRQARGPVPFLNPTRARFEHAPGVSPPVDGDAADSGGHETTSLPPTQHRASLDGVHLLWRSRDNRKGRHPLRIQRPLGGGASSVSAPRRSSHPQEVLRGVVRTFTQFPVWDISWLVAFLFTIGSVIWVINGFFAWLPLVRPSTEFENESLYGGGITAFIGAIIFFETGSLLLSSSTTKPPAIPPRQQSLMSPTRTPAATTTKTGTI</sequence>
<proteinExistence type="predicted"/>
<comment type="caution">
    <text evidence="1">The sequence shown here is derived from an EMBL/GenBank/DDBJ whole genome shotgun (WGS) entry which is preliminary data.</text>
</comment>
<dbReference type="Proteomes" id="UP001148737">
    <property type="component" value="Unassembled WGS sequence"/>
</dbReference>
<gene>
    <name evidence="1" type="ORF">NLG97_g4637</name>
</gene>